<dbReference type="AlphaFoldDB" id="A0A5D3F6W1"/>
<evidence type="ECO:0000313" key="9">
    <source>
        <dbReference type="Proteomes" id="UP000323505"/>
    </source>
</evidence>
<accession>A0A5D3F6W1</accession>
<dbReference type="Proteomes" id="UP000323505">
    <property type="component" value="Unassembled WGS sequence"/>
</dbReference>
<organism evidence="8 9">
    <name type="scientific">Actinomadura decatromicini</name>
    <dbReference type="NCBI Taxonomy" id="2604572"/>
    <lineage>
        <taxon>Bacteria</taxon>
        <taxon>Bacillati</taxon>
        <taxon>Actinomycetota</taxon>
        <taxon>Actinomycetes</taxon>
        <taxon>Streptosporangiales</taxon>
        <taxon>Thermomonosporaceae</taxon>
        <taxon>Actinomadura</taxon>
    </lineage>
</organism>
<dbReference type="Gene3D" id="1.20.1640.10">
    <property type="entry name" value="Multidrug efflux transporter AcrB transmembrane domain"/>
    <property type="match status" value="1"/>
</dbReference>
<sequence length="180" mass="19445">MTARTRRALADAAPRPGSSSPPRPADRGGARRARGRGPGDPDGLPDYRNAALDDALRIVPLALLAITLVLGMLLRSVVAPLMLLGTVLLSCAAFLGVALLFTHVRDHGGRRPTRPHRHRRRPSPPPDSCWRAPSSRSPKCRTSPSPKSAWRSRSASSSTPSWSARRSRRRRGTQSATSVV</sequence>
<feature type="compositionally biased region" description="Basic residues" evidence="5">
    <location>
        <begin position="110"/>
        <end position="122"/>
    </location>
</feature>
<feature type="domain" description="Membrane transport protein MMPL" evidence="7">
    <location>
        <begin position="46"/>
        <end position="105"/>
    </location>
</feature>
<feature type="compositionally biased region" description="Low complexity" evidence="5">
    <location>
        <begin position="143"/>
        <end position="164"/>
    </location>
</feature>
<feature type="region of interest" description="Disordered" evidence="5">
    <location>
        <begin position="106"/>
        <end position="180"/>
    </location>
</feature>
<evidence type="ECO:0000313" key="8">
    <source>
        <dbReference type="EMBL" id="TYK44041.1"/>
    </source>
</evidence>
<evidence type="ECO:0000256" key="1">
    <source>
        <dbReference type="ARBA" id="ARBA00004141"/>
    </source>
</evidence>
<evidence type="ECO:0000256" key="6">
    <source>
        <dbReference type="SAM" id="Phobius"/>
    </source>
</evidence>
<proteinExistence type="predicted"/>
<evidence type="ECO:0000256" key="2">
    <source>
        <dbReference type="ARBA" id="ARBA00022692"/>
    </source>
</evidence>
<evidence type="ECO:0000256" key="4">
    <source>
        <dbReference type="ARBA" id="ARBA00023136"/>
    </source>
</evidence>
<dbReference type="GO" id="GO:0016020">
    <property type="term" value="C:membrane"/>
    <property type="evidence" value="ECO:0007669"/>
    <property type="project" value="UniProtKB-SubCell"/>
</dbReference>
<protein>
    <submittedName>
        <fullName evidence="8">MMPL family transporter</fullName>
    </submittedName>
</protein>
<dbReference type="EMBL" id="VSRQ01000009">
    <property type="protein sequence ID" value="TYK44041.1"/>
    <property type="molecule type" value="Genomic_DNA"/>
</dbReference>
<comment type="subcellular location">
    <subcellularLocation>
        <location evidence="1">Membrane</location>
        <topology evidence="1">Multi-pass membrane protein</topology>
    </subcellularLocation>
</comment>
<feature type="region of interest" description="Disordered" evidence="5">
    <location>
        <begin position="1"/>
        <end position="46"/>
    </location>
</feature>
<keyword evidence="3 6" id="KW-1133">Transmembrane helix</keyword>
<keyword evidence="2 6" id="KW-0812">Transmembrane</keyword>
<dbReference type="InterPro" id="IPR004869">
    <property type="entry name" value="MMPL_dom"/>
</dbReference>
<keyword evidence="9" id="KW-1185">Reference proteome</keyword>
<feature type="compositionally biased region" description="Low complexity" evidence="5">
    <location>
        <begin position="10"/>
        <end position="20"/>
    </location>
</feature>
<evidence type="ECO:0000259" key="7">
    <source>
        <dbReference type="Pfam" id="PF03176"/>
    </source>
</evidence>
<reference evidence="8 9" key="1">
    <citation type="submission" date="2019-08" db="EMBL/GenBank/DDBJ databases">
        <title>Actinomadura sp. nov. CYP1-5 isolated from mountain soil.</title>
        <authorList>
            <person name="Songsumanus A."/>
            <person name="Kuncharoen N."/>
            <person name="Kudo T."/>
            <person name="Yuki M."/>
            <person name="Igarashi Y."/>
            <person name="Tanasupawat S."/>
        </authorList>
    </citation>
    <scope>NUCLEOTIDE SEQUENCE [LARGE SCALE GENOMIC DNA]</scope>
    <source>
        <strain evidence="8 9">CYP1-5</strain>
    </source>
</reference>
<name>A0A5D3F6W1_9ACTN</name>
<evidence type="ECO:0000256" key="3">
    <source>
        <dbReference type="ARBA" id="ARBA00022989"/>
    </source>
</evidence>
<feature type="transmembrane region" description="Helical" evidence="6">
    <location>
        <begin position="80"/>
        <end position="101"/>
    </location>
</feature>
<dbReference type="Pfam" id="PF03176">
    <property type="entry name" value="MMPL"/>
    <property type="match status" value="1"/>
</dbReference>
<keyword evidence="4 6" id="KW-0472">Membrane</keyword>
<comment type="caution">
    <text evidence="8">The sequence shown here is derived from an EMBL/GenBank/DDBJ whole genome shotgun (WGS) entry which is preliminary data.</text>
</comment>
<feature type="transmembrane region" description="Helical" evidence="6">
    <location>
        <begin position="55"/>
        <end position="74"/>
    </location>
</feature>
<evidence type="ECO:0000256" key="5">
    <source>
        <dbReference type="SAM" id="MobiDB-lite"/>
    </source>
</evidence>
<gene>
    <name evidence="8" type="ORF">FXF68_35575</name>
</gene>
<dbReference type="SUPFAM" id="SSF82866">
    <property type="entry name" value="Multidrug efflux transporter AcrB transmembrane domain"/>
    <property type="match status" value="1"/>
</dbReference>